<gene>
    <name evidence="4" type="ORF">GCM10023184_34510</name>
</gene>
<comment type="caution">
    <text evidence="4">The sequence shown here is derived from an EMBL/GenBank/DDBJ whole genome shotgun (WGS) entry which is preliminary data.</text>
</comment>
<feature type="domain" description="Bacterial sugar transferase" evidence="3">
    <location>
        <begin position="43"/>
        <end position="227"/>
    </location>
</feature>
<dbReference type="PANTHER" id="PTHR30576">
    <property type="entry name" value="COLANIC BIOSYNTHESIS UDP-GLUCOSE LIPID CARRIER TRANSFERASE"/>
    <property type="match status" value="1"/>
</dbReference>
<name>A0ABP8HEQ8_9BACT</name>
<evidence type="ECO:0000256" key="2">
    <source>
        <dbReference type="SAM" id="Phobius"/>
    </source>
</evidence>
<evidence type="ECO:0000313" key="4">
    <source>
        <dbReference type="EMBL" id="GAA4338218.1"/>
    </source>
</evidence>
<evidence type="ECO:0000313" key="5">
    <source>
        <dbReference type="Proteomes" id="UP001501725"/>
    </source>
</evidence>
<accession>A0ABP8HEQ8</accession>
<proteinExistence type="inferred from homology"/>
<dbReference type="InterPro" id="IPR003362">
    <property type="entry name" value="Bact_transf"/>
</dbReference>
<keyword evidence="2" id="KW-1133">Transmembrane helix</keyword>
<evidence type="ECO:0000259" key="3">
    <source>
        <dbReference type="Pfam" id="PF02397"/>
    </source>
</evidence>
<dbReference type="RefSeq" id="WP_345257042.1">
    <property type="nucleotide sequence ID" value="NZ_BAABGY010000011.1"/>
</dbReference>
<reference evidence="5" key="1">
    <citation type="journal article" date="2019" name="Int. J. Syst. Evol. Microbiol.">
        <title>The Global Catalogue of Microorganisms (GCM) 10K type strain sequencing project: providing services to taxonomists for standard genome sequencing and annotation.</title>
        <authorList>
            <consortium name="The Broad Institute Genomics Platform"/>
            <consortium name="The Broad Institute Genome Sequencing Center for Infectious Disease"/>
            <person name="Wu L."/>
            <person name="Ma J."/>
        </authorList>
    </citation>
    <scope>NUCLEOTIDE SEQUENCE [LARGE SCALE GENOMIC DNA]</scope>
    <source>
        <strain evidence="5">JCM 17919</strain>
    </source>
</reference>
<dbReference type="EMBL" id="BAABGY010000011">
    <property type="protein sequence ID" value="GAA4338218.1"/>
    <property type="molecule type" value="Genomic_DNA"/>
</dbReference>
<keyword evidence="2" id="KW-0812">Transmembrane</keyword>
<keyword evidence="5" id="KW-1185">Reference proteome</keyword>
<feature type="transmembrane region" description="Helical" evidence="2">
    <location>
        <begin position="45"/>
        <end position="70"/>
    </location>
</feature>
<organism evidence="4 5">
    <name type="scientific">Flaviaesturariibacter amylovorans</name>
    <dbReference type="NCBI Taxonomy" id="1084520"/>
    <lineage>
        <taxon>Bacteria</taxon>
        <taxon>Pseudomonadati</taxon>
        <taxon>Bacteroidota</taxon>
        <taxon>Chitinophagia</taxon>
        <taxon>Chitinophagales</taxon>
        <taxon>Chitinophagaceae</taxon>
        <taxon>Flaviaestuariibacter</taxon>
    </lineage>
</organism>
<dbReference type="Proteomes" id="UP001501725">
    <property type="component" value="Unassembled WGS sequence"/>
</dbReference>
<dbReference type="Pfam" id="PF02397">
    <property type="entry name" value="Bac_transf"/>
    <property type="match status" value="1"/>
</dbReference>
<keyword evidence="2" id="KW-0472">Membrane</keyword>
<evidence type="ECO:0000256" key="1">
    <source>
        <dbReference type="ARBA" id="ARBA00006464"/>
    </source>
</evidence>
<comment type="similarity">
    <text evidence="1">Belongs to the bacterial sugar transferase family.</text>
</comment>
<dbReference type="PANTHER" id="PTHR30576:SF0">
    <property type="entry name" value="UNDECAPRENYL-PHOSPHATE N-ACETYLGALACTOSAMINYL 1-PHOSPHATE TRANSFERASE-RELATED"/>
    <property type="match status" value="1"/>
</dbReference>
<sequence>MKSVPLPEPTDLLSLTAVRAATRPRPLPVVPSPLGRRRNRWLKRAVDLAGSTLAMLLLFPWLLPLLAVVIRLNSRGPVFFRQQRHKRRGQLFTCYKLRTMVVNGYADTHPCFDGDPRITRVGAFLRRTHLDELPQLFNVWRGDMSLIGPRPHMVVDHRLFASLADHYDLRHEVKPGITGLAQVAGFVGATQDAVAIRARLAHDLHYIHHWSPRLDARILLQTAWRLIRTTHNKAT</sequence>
<protein>
    <recommendedName>
        <fullName evidence="3">Bacterial sugar transferase domain-containing protein</fullName>
    </recommendedName>
</protein>